<dbReference type="GO" id="GO:0046872">
    <property type="term" value="F:metal ion binding"/>
    <property type="evidence" value="ECO:0007669"/>
    <property type="project" value="UniProtKB-KW"/>
</dbReference>
<dbReference type="SUPFAM" id="SSF51556">
    <property type="entry name" value="Metallo-dependent hydrolases"/>
    <property type="match status" value="1"/>
</dbReference>
<dbReference type="NCBIfam" id="NF005748">
    <property type="entry name" value="PRK07572.1"/>
    <property type="match status" value="1"/>
</dbReference>
<gene>
    <name evidence="4" type="ORF">AZF04_08325</name>
</gene>
<evidence type="ECO:0000313" key="5">
    <source>
        <dbReference type="Proteomes" id="UP000075806"/>
    </source>
</evidence>
<protein>
    <submittedName>
        <fullName evidence="4">Cytosine deaminase</fullName>
    </submittedName>
</protein>
<dbReference type="GO" id="GO:0006209">
    <property type="term" value="P:cytosine catabolic process"/>
    <property type="evidence" value="ECO:0007669"/>
    <property type="project" value="TreeGrafter"/>
</dbReference>
<dbReference type="CDD" id="cd01293">
    <property type="entry name" value="Bact_CD"/>
    <property type="match status" value="1"/>
</dbReference>
<dbReference type="SUPFAM" id="SSF51338">
    <property type="entry name" value="Composite domain of metallo-dependent hydrolases"/>
    <property type="match status" value="1"/>
</dbReference>
<dbReference type="STRING" id="519424.AZF04_08325"/>
<dbReference type="Proteomes" id="UP000075806">
    <property type="component" value="Unassembled WGS sequence"/>
</dbReference>
<feature type="domain" description="Amidohydrolase 3" evidence="3">
    <location>
        <begin position="38"/>
        <end position="397"/>
    </location>
</feature>
<dbReference type="InterPro" id="IPR032466">
    <property type="entry name" value="Metal_Hydrolase"/>
</dbReference>
<dbReference type="Gene3D" id="2.30.40.10">
    <property type="entry name" value="Urease, subunit C, domain 1"/>
    <property type="match status" value="1"/>
</dbReference>
<dbReference type="InterPro" id="IPR011059">
    <property type="entry name" value="Metal-dep_hydrolase_composite"/>
</dbReference>
<organism evidence="4 5">
    <name type="scientific">Alkalihalobacillus trypoxylicola</name>
    <dbReference type="NCBI Taxonomy" id="519424"/>
    <lineage>
        <taxon>Bacteria</taxon>
        <taxon>Bacillati</taxon>
        <taxon>Bacillota</taxon>
        <taxon>Bacilli</taxon>
        <taxon>Bacillales</taxon>
        <taxon>Bacillaceae</taxon>
        <taxon>Alkalihalobacillus</taxon>
    </lineage>
</organism>
<evidence type="ECO:0000256" key="1">
    <source>
        <dbReference type="ARBA" id="ARBA00022723"/>
    </source>
</evidence>
<dbReference type="InterPro" id="IPR052349">
    <property type="entry name" value="Metallo-hydrolase_Enzymes"/>
</dbReference>
<evidence type="ECO:0000256" key="2">
    <source>
        <dbReference type="ARBA" id="ARBA00022801"/>
    </source>
</evidence>
<dbReference type="Pfam" id="PF07969">
    <property type="entry name" value="Amidohydro_3"/>
    <property type="match status" value="1"/>
</dbReference>
<name>A0A162DG58_9BACI</name>
<dbReference type="EMBL" id="LTAO01000023">
    <property type="protein sequence ID" value="KYG29516.1"/>
    <property type="molecule type" value="Genomic_DNA"/>
</dbReference>
<dbReference type="GO" id="GO:0004131">
    <property type="term" value="F:cytosine deaminase activity"/>
    <property type="evidence" value="ECO:0007669"/>
    <property type="project" value="TreeGrafter"/>
</dbReference>
<evidence type="ECO:0000313" key="4">
    <source>
        <dbReference type="EMBL" id="KYG29516.1"/>
    </source>
</evidence>
<proteinExistence type="predicted"/>
<dbReference type="OrthoDB" id="9815027at2"/>
<dbReference type="RefSeq" id="WP_061949312.1">
    <property type="nucleotide sequence ID" value="NZ_LTAO01000023.1"/>
</dbReference>
<accession>A0A162DG58</accession>
<dbReference type="GO" id="GO:0035888">
    <property type="term" value="F:isoguanine deaminase activity"/>
    <property type="evidence" value="ECO:0007669"/>
    <property type="project" value="TreeGrafter"/>
</dbReference>
<dbReference type="PANTHER" id="PTHR32027">
    <property type="entry name" value="CYTOSINE DEAMINASE"/>
    <property type="match status" value="1"/>
</dbReference>
<sequence length="422" mass="47694">MIILNAKLHNKEGLWNIEIEKGQFLTITKEEIENSNKEVLDVKGSLVLPPFIEPHIHLDSTLTAGEPSWNVSGTLFEGIQRWTERKPLLTHEDVKERSKKALTWQVAQGIQFVRTHVDVTDPNLTALKALLEVKEEMSSLVDLQLVAFPQEGILSFPNGVELLEEALKMGADVVGGIPHFELTREYGVDSMKVAFDLAEKYNKLIDIHCDEIDDEQSRFVEVVAKEAYEREMGHLTTASHTTAMGSYNDAYTSKLFRLLKMSNIHFVSNPLVNIHLQGRFDSYPKRRGLTRVKELLGAGLNVCFGHDDIFDPWYPLGTGNMLQVLHMGIHASQLLGYEEIVQSVNLITHNSAKALNVENQYGIEVGKPAHFIVVDAQNEYELIRRQAMVTHSFRAGKRIAENKAPQSSIIWNDEKQNINFSK</sequence>
<dbReference type="AlphaFoldDB" id="A0A162DG58"/>
<dbReference type="PANTHER" id="PTHR32027:SF0">
    <property type="entry name" value="CYTOSINE DEAMINASE"/>
    <property type="match status" value="1"/>
</dbReference>
<dbReference type="Gene3D" id="3.20.20.140">
    <property type="entry name" value="Metal-dependent hydrolases"/>
    <property type="match status" value="1"/>
</dbReference>
<keyword evidence="5" id="KW-1185">Reference proteome</keyword>
<comment type="caution">
    <text evidence="4">The sequence shown here is derived from an EMBL/GenBank/DDBJ whole genome shotgun (WGS) entry which is preliminary data.</text>
</comment>
<dbReference type="NCBIfam" id="NF006685">
    <property type="entry name" value="PRK09230.1"/>
    <property type="match status" value="1"/>
</dbReference>
<dbReference type="InterPro" id="IPR013108">
    <property type="entry name" value="Amidohydro_3"/>
</dbReference>
<reference evidence="4" key="1">
    <citation type="submission" date="2016-02" db="EMBL/GenBank/DDBJ databases">
        <title>Genome sequence of Bacillus trypoxylicola KCTC 13244(T).</title>
        <authorList>
            <person name="Jeong H."/>
            <person name="Park S.-H."/>
            <person name="Choi S.-K."/>
        </authorList>
    </citation>
    <scope>NUCLEOTIDE SEQUENCE [LARGE SCALE GENOMIC DNA]</scope>
    <source>
        <strain evidence="4">KCTC 13244</strain>
    </source>
</reference>
<keyword evidence="2" id="KW-0378">Hydrolase</keyword>
<evidence type="ECO:0000259" key="3">
    <source>
        <dbReference type="Pfam" id="PF07969"/>
    </source>
</evidence>
<dbReference type="FunFam" id="3.20.20.140:FF:000019">
    <property type="entry name" value="Cytosine deaminase"/>
    <property type="match status" value="1"/>
</dbReference>
<keyword evidence="1" id="KW-0479">Metal-binding</keyword>